<keyword evidence="8" id="KW-0472">Membrane</keyword>
<protein>
    <submittedName>
        <fullName evidence="16">Contactin associated protein-like 5a</fullName>
    </submittedName>
</protein>
<dbReference type="PANTHER" id="PTHR15036">
    <property type="entry name" value="PIKACHURIN-LIKE PROTEIN"/>
    <property type="match status" value="1"/>
</dbReference>
<keyword evidence="9" id="KW-1015">Disulfide bond</keyword>
<dbReference type="PANTHER" id="PTHR15036:SF84">
    <property type="entry name" value="CONTACTIN-ASSOCIATED PROTEIN-LIKE 5 ISOFORM X1"/>
    <property type="match status" value="1"/>
</dbReference>
<dbReference type="CDD" id="cd00057">
    <property type="entry name" value="FA58C"/>
    <property type="match status" value="1"/>
</dbReference>
<evidence type="ECO:0000256" key="6">
    <source>
        <dbReference type="ARBA" id="ARBA00022737"/>
    </source>
</evidence>
<dbReference type="Gene3D" id="2.60.120.200">
    <property type="match status" value="3"/>
</dbReference>
<evidence type="ECO:0000259" key="12">
    <source>
        <dbReference type="PROSITE" id="PS50022"/>
    </source>
</evidence>
<keyword evidence="5" id="KW-0732">Signal</keyword>
<dbReference type="PROSITE" id="PS50025">
    <property type="entry name" value="LAM_G_DOMAIN"/>
    <property type="match status" value="3"/>
</dbReference>
<dbReference type="Proteomes" id="UP000694700">
    <property type="component" value="Unplaced"/>
</dbReference>
<keyword evidence="6" id="KW-0677">Repeat</keyword>
<dbReference type="SUPFAM" id="SSF56496">
    <property type="entry name" value="Fibrinogen C-terminal domain-like"/>
    <property type="match status" value="1"/>
</dbReference>
<evidence type="ECO:0000256" key="8">
    <source>
        <dbReference type="ARBA" id="ARBA00023136"/>
    </source>
</evidence>
<evidence type="ECO:0000313" key="16">
    <source>
        <dbReference type="Ensembl" id="ENSCCRP00015081046.1"/>
    </source>
</evidence>
<dbReference type="FunFam" id="2.60.120.260:FF:000016">
    <property type="entry name" value="Contactin-associated protein-like 4 isoform 1"/>
    <property type="match status" value="1"/>
</dbReference>
<evidence type="ECO:0000256" key="10">
    <source>
        <dbReference type="PROSITE-ProRule" id="PRU00076"/>
    </source>
</evidence>
<evidence type="ECO:0000313" key="17">
    <source>
        <dbReference type="Proteomes" id="UP000694700"/>
    </source>
</evidence>
<dbReference type="SMART" id="SM00231">
    <property type="entry name" value="FA58C"/>
    <property type="match status" value="1"/>
</dbReference>
<dbReference type="SUPFAM" id="SSF49785">
    <property type="entry name" value="Galactose-binding domain-like"/>
    <property type="match status" value="1"/>
</dbReference>
<feature type="domain" description="Laminin G" evidence="13">
    <location>
        <begin position="130"/>
        <end position="311"/>
    </location>
</feature>
<keyword evidence="7" id="KW-1133">Transmembrane helix</keyword>
<dbReference type="GO" id="GO:0016020">
    <property type="term" value="C:membrane"/>
    <property type="evidence" value="ECO:0007669"/>
    <property type="project" value="UniProtKB-SubCell"/>
</dbReference>
<evidence type="ECO:0000256" key="2">
    <source>
        <dbReference type="ARBA" id="ARBA00010241"/>
    </source>
</evidence>
<reference evidence="16" key="1">
    <citation type="submission" date="2025-08" db="UniProtKB">
        <authorList>
            <consortium name="Ensembl"/>
        </authorList>
    </citation>
    <scope>IDENTIFICATION</scope>
</reference>
<dbReference type="AlphaFoldDB" id="A0A8C1XEE5"/>
<organism evidence="16 17">
    <name type="scientific">Cyprinus carpio</name>
    <name type="common">Common carp</name>
    <dbReference type="NCBI Taxonomy" id="7962"/>
    <lineage>
        <taxon>Eukaryota</taxon>
        <taxon>Metazoa</taxon>
        <taxon>Chordata</taxon>
        <taxon>Craniata</taxon>
        <taxon>Vertebrata</taxon>
        <taxon>Euteleostomi</taxon>
        <taxon>Actinopterygii</taxon>
        <taxon>Neopterygii</taxon>
        <taxon>Teleostei</taxon>
        <taxon>Ostariophysi</taxon>
        <taxon>Cypriniformes</taxon>
        <taxon>Cyprinidae</taxon>
        <taxon>Cyprininae</taxon>
        <taxon>Cyprinus</taxon>
    </lineage>
</organism>
<evidence type="ECO:0000256" key="3">
    <source>
        <dbReference type="ARBA" id="ARBA00022536"/>
    </source>
</evidence>
<proteinExistence type="inferred from homology"/>
<dbReference type="InterPro" id="IPR036056">
    <property type="entry name" value="Fibrinogen-like_C"/>
</dbReference>
<dbReference type="SUPFAM" id="SSF49899">
    <property type="entry name" value="Concanavalin A-like lectins/glucanases"/>
    <property type="match status" value="4"/>
</dbReference>
<dbReference type="Gene3D" id="2.60.120.1000">
    <property type="match status" value="1"/>
</dbReference>
<feature type="domain" description="Laminin G" evidence="13">
    <location>
        <begin position="831"/>
        <end position="1015"/>
    </location>
</feature>
<name>A0A8C1XEE5_CYPCA</name>
<dbReference type="PROSITE" id="PS01285">
    <property type="entry name" value="FA58C_1"/>
    <property type="match status" value="1"/>
</dbReference>
<dbReference type="InterPro" id="IPR013320">
    <property type="entry name" value="ConA-like_dom_sf"/>
</dbReference>
<evidence type="ECO:0000256" key="7">
    <source>
        <dbReference type="ARBA" id="ARBA00022989"/>
    </source>
</evidence>
<evidence type="ECO:0000256" key="4">
    <source>
        <dbReference type="ARBA" id="ARBA00022692"/>
    </source>
</evidence>
<feature type="region of interest" description="Disordered" evidence="11">
    <location>
        <begin position="1"/>
        <end position="24"/>
    </location>
</feature>
<dbReference type="InterPro" id="IPR001791">
    <property type="entry name" value="Laminin_G"/>
</dbReference>
<dbReference type="SMART" id="SM00282">
    <property type="entry name" value="LamG"/>
    <property type="match status" value="3"/>
</dbReference>
<feature type="compositionally biased region" description="Gly residues" evidence="11">
    <location>
        <begin position="8"/>
        <end position="18"/>
    </location>
</feature>
<dbReference type="Gene3D" id="2.10.25.10">
    <property type="entry name" value="Laminin"/>
    <property type="match status" value="2"/>
</dbReference>
<evidence type="ECO:0000259" key="13">
    <source>
        <dbReference type="PROSITE" id="PS50025"/>
    </source>
</evidence>
<dbReference type="InterPro" id="IPR002181">
    <property type="entry name" value="Fibrinogen_a/b/g_C_dom"/>
</dbReference>
<dbReference type="SUPFAM" id="SSF57196">
    <property type="entry name" value="EGF/Laminin"/>
    <property type="match status" value="1"/>
</dbReference>
<dbReference type="InterPro" id="IPR000421">
    <property type="entry name" value="FA58C"/>
</dbReference>
<dbReference type="Ensembl" id="ENSCCRT00015083702.1">
    <property type="protein sequence ID" value="ENSCCRP00015081046.1"/>
    <property type="gene ID" value="ENSCCRG00015031906.1"/>
</dbReference>
<dbReference type="Pfam" id="PF02210">
    <property type="entry name" value="Laminin_G_2"/>
    <property type="match status" value="3"/>
</dbReference>
<feature type="domain" description="F5/8 type C" evidence="12">
    <location>
        <begin position="1"/>
        <end position="124"/>
    </location>
</feature>
<dbReference type="InterPro" id="IPR000742">
    <property type="entry name" value="EGF"/>
</dbReference>
<dbReference type="CDD" id="cd00110">
    <property type="entry name" value="LamG"/>
    <property type="match status" value="3"/>
</dbReference>
<feature type="domain" description="Laminin G" evidence="13">
    <location>
        <begin position="318"/>
        <end position="495"/>
    </location>
</feature>
<dbReference type="InterPro" id="IPR008979">
    <property type="entry name" value="Galactose-bd-like_sf"/>
</dbReference>
<dbReference type="SMART" id="SM00181">
    <property type="entry name" value="EGF"/>
    <property type="match status" value="2"/>
</dbReference>
<evidence type="ECO:0000256" key="9">
    <source>
        <dbReference type="ARBA" id="ARBA00023157"/>
    </source>
</evidence>
<evidence type="ECO:0000256" key="11">
    <source>
        <dbReference type="SAM" id="MobiDB-lite"/>
    </source>
</evidence>
<accession>A0A8C1XEE5</accession>
<dbReference type="InterPro" id="IPR050372">
    <property type="entry name" value="Neurexin-related_CASP"/>
</dbReference>
<feature type="domain" description="Fibrinogen C-terminal" evidence="15">
    <location>
        <begin position="533"/>
        <end position="582"/>
    </location>
</feature>
<comment type="similarity">
    <text evidence="2">Belongs to the neurexin family.</text>
</comment>
<keyword evidence="4" id="KW-0812">Transmembrane</keyword>
<evidence type="ECO:0000259" key="14">
    <source>
        <dbReference type="PROSITE" id="PS50026"/>
    </source>
</evidence>
<feature type="domain" description="EGF-like" evidence="14">
    <location>
        <begin position="497"/>
        <end position="534"/>
    </location>
</feature>
<evidence type="ECO:0000256" key="5">
    <source>
        <dbReference type="ARBA" id="ARBA00022729"/>
    </source>
</evidence>
<sequence length="1055" mass="117234">MIPLSRGGLTGSLGGGGWSPESTDRSPWLQVDLQDRMEVTAVATQGRHGSTDWVSAYMLLYSDTGRMWKQYMLEDNVGVVGNVNPDSVVHHKLSQSIRTRFLRFVPLEWSPSGRVGLRVAVYGCAYRSYVADFDGRSSLLYRFNQKSMSTVKDVISLRFKSRQAEGVLLHGEGQRGDYITLELHRGRLALHLNLDDNRVRSSSARMVVTLGSLLDDLHWHSVLIERFNKQVNFTLDRHTQHFRTKGDGDSLEVDYELSFGGIPLPGKPGTFIRRNFHGCMENLYYNGVNVIDLAKRRKPQIYSVGNVTFSCSEPQLVAATFQSSSSSFLSLPAPAQILEGFSVRLQFRTWNPDGLLLSSPLISGQEPRYLILQISSGRLHLTHQTSAIWHFRLTGQRVNDGLWHSVSLNARGLQIIMTLDSEPASTIQLKSYLEPKDKHYFGGCPISQNDSSCLNPTMAFQGCVRLILVNNQPVDLLSVQQGHLGSYNQLQFDLCGIRDRCLYNFCEHGSRCSQTWSSFSCDCTGTGYSGATCHNSLYEASCEHYRLAGSTSGYFFIDLDGSGPLDPIQVYCNITVWTVVRHNSSNAVRVRGSTLQKPYVGWFNYSASSEQLKALVSLSEHCEQRIAYHCRRSRLFNPWDGTPLSWWVDRRGEKRTYWGGIQPGVQQCSCGLEENCADMNYFCNCDADRVENDTGILSYKEHLPVREIVIGDTYRLGSEAMYVVGPLQCSGDRGTATKQRGFLGCIRAFNMNGVNFDLEERAKVTPGVSSGCAGHCSSSAGLCHNRGKCIEKSSGYMCDCTNSAYGGPSCTEEVSMSFERGASVTYIFQEPFSVIQNRSAAVLSVPSQYSKTRDNVALSFQTTQSPAMLLTVNTLSQQYVAIILARNGSLQIWYQLHKVKRPDVFIPILSSLADGRLHRVQIQREGKDVFVQVDNENKKYTLSFDAAFNSMNSLTLGKVTGSDVLDDEVAHAGSKGFIGCFSSVQYNHVAPLKAALLNRGSSLVSIRGHLLESNCGALADLSTSVSRLGKFLEINAKIIKLFENRKLLPLSALYA</sequence>
<feature type="domain" description="EGF-like" evidence="14">
    <location>
        <begin position="773"/>
        <end position="811"/>
    </location>
</feature>
<dbReference type="PROSITE" id="PS50026">
    <property type="entry name" value="EGF_3"/>
    <property type="match status" value="2"/>
</dbReference>
<keyword evidence="3 10" id="KW-0245">EGF-like domain</keyword>
<evidence type="ECO:0000259" key="15">
    <source>
        <dbReference type="PROSITE" id="PS51406"/>
    </source>
</evidence>
<dbReference type="Pfam" id="PF00754">
    <property type="entry name" value="F5_F8_type_C"/>
    <property type="match status" value="1"/>
</dbReference>
<comment type="subcellular location">
    <subcellularLocation>
        <location evidence="1">Membrane</location>
        <topology evidence="1">Single-pass type I membrane protein</topology>
    </subcellularLocation>
</comment>
<dbReference type="Gene3D" id="2.60.120.260">
    <property type="entry name" value="Galactose-binding domain-like"/>
    <property type="match status" value="1"/>
</dbReference>
<evidence type="ECO:0000256" key="1">
    <source>
        <dbReference type="ARBA" id="ARBA00004479"/>
    </source>
</evidence>
<dbReference type="PROSITE" id="PS51406">
    <property type="entry name" value="FIBRINOGEN_C_2"/>
    <property type="match status" value="1"/>
</dbReference>
<dbReference type="PROSITE" id="PS50022">
    <property type="entry name" value="FA58C_3"/>
    <property type="match status" value="1"/>
</dbReference>
<comment type="caution">
    <text evidence="10">Lacks conserved residue(s) required for the propagation of feature annotation.</text>
</comment>